<accession>A0A1I0C810</accession>
<dbReference type="PROSITE" id="PS51093">
    <property type="entry name" value="PTS_EIIA_TYPE_1"/>
    <property type="match status" value="1"/>
</dbReference>
<dbReference type="Proteomes" id="UP000243819">
    <property type="component" value="Unassembled WGS sequence"/>
</dbReference>
<dbReference type="GO" id="GO:0005737">
    <property type="term" value="C:cytoplasm"/>
    <property type="evidence" value="ECO:0007669"/>
    <property type="project" value="UniProtKB-SubCell"/>
</dbReference>
<evidence type="ECO:0000313" key="9">
    <source>
        <dbReference type="Proteomes" id="UP000243819"/>
    </source>
</evidence>
<dbReference type="GO" id="GO:0009401">
    <property type="term" value="P:phosphoenolpyruvate-dependent sugar phosphotransferase system"/>
    <property type="evidence" value="ECO:0007669"/>
    <property type="project" value="UniProtKB-KW"/>
</dbReference>
<dbReference type="STRING" id="1120990.SAMN03080614_10622"/>
<dbReference type="NCBIfam" id="TIGR00830">
    <property type="entry name" value="PTBA"/>
    <property type="match status" value="1"/>
</dbReference>
<keyword evidence="4" id="KW-0808">Transferase</keyword>
<dbReference type="FunFam" id="2.70.70.10:FF:000001">
    <property type="entry name" value="PTS system glucose-specific IIA component"/>
    <property type="match status" value="1"/>
</dbReference>
<dbReference type="GO" id="GO:0016301">
    <property type="term" value="F:kinase activity"/>
    <property type="evidence" value="ECO:0007669"/>
    <property type="project" value="UniProtKB-KW"/>
</dbReference>
<evidence type="ECO:0000256" key="1">
    <source>
        <dbReference type="ARBA" id="ARBA00004496"/>
    </source>
</evidence>
<dbReference type="PROSITE" id="PS00371">
    <property type="entry name" value="PTS_EIIA_TYPE_1_HIS"/>
    <property type="match status" value="1"/>
</dbReference>
<dbReference type="InterPro" id="IPR050890">
    <property type="entry name" value="PTS_EIIA_component"/>
</dbReference>
<dbReference type="AlphaFoldDB" id="A0A1I0C810"/>
<protein>
    <submittedName>
        <fullName evidence="8">PTS system, glucose subfamily, IIA component</fullName>
    </submittedName>
</protein>
<comment type="subcellular location">
    <subcellularLocation>
        <location evidence="1">Cytoplasm</location>
    </subcellularLocation>
</comment>
<evidence type="ECO:0000256" key="6">
    <source>
        <dbReference type="ARBA" id="ARBA00022777"/>
    </source>
</evidence>
<organism evidence="8 9">
    <name type="scientific">Anaerobranca gottschalkii DSM 13577</name>
    <dbReference type="NCBI Taxonomy" id="1120990"/>
    <lineage>
        <taxon>Bacteria</taxon>
        <taxon>Bacillati</taxon>
        <taxon>Bacillota</taxon>
        <taxon>Clostridia</taxon>
        <taxon>Eubacteriales</taxon>
        <taxon>Proteinivoracaceae</taxon>
        <taxon>Anaerobranca</taxon>
    </lineage>
</organism>
<reference evidence="9" key="1">
    <citation type="submission" date="2016-10" db="EMBL/GenBank/DDBJ databases">
        <authorList>
            <person name="Varghese N."/>
            <person name="Submissions S."/>
        </authorList>
    </citation>
    <scope>NUCLEOTIDE SEQUENCE [LARGE SCALE GENOMIC DNA]</scope>
    <source>
        <strain evidence="9">DSM 13577</strain>
    </source>
</reference>
<evidence type="ECO:0000256" key="4">
    <source>
        <dbReference type="ARBA" id="ARBA00022679"/>
    </source>
</evidence>
<keyword evidence="2" id="KW-0813">Transport</keyword>
<evidence type="ECO:0000256" key="2">
    <source>
        <dbReference type="ARBA" id="ARBA00022448"/>
    </source>
</evidence>
<feature type="domain" description="PTS EIIA type-1" evidence="7">
    <location>
        <begin position="28"/>
        <end position="132"/>
    </location>
</feature>
<evidence type="ECO:0000256" key="5">
    <source>
        <dbReference type="ARBA" id="ARBA00022683"/>
    </source>
</evidence>
<dbReference type="EMBL" id="FOIF01000062">
    <property type="protein sequence ID" value="SET15352.1"/>
    <property type="molecule type" value="Genomic_DNA"/>
</dbReference>
<dbReference type="InterPro" id="IPR011055">
    <property type="entry name" value="Dup_hybrid_motif"/>
</dbReference>
<dbReference type="SUPFAM" id="SSF51261">
    <property type="entry name" value="Duplicated hybrid motif"/>
    <property type="match status" value="1"/>
</dbReference>
<dbReference type="OrthoDB" id="92465at2"/>
<dbReference type="InterPro" id="IPR001127">
    <property type="entry name" value="PTS_EIIA_1_perm"/>
</dbReference>
<keyword evidence="9" id="KW-1185">Reference proteome</keyword>
<dbReference type="Pfam" id="PF00358">
    <property type="entry name" value="PTS_EIIA_1"/>
    <property type="match status" value="1"/>
</dbReference>
<gene>
    <name evidence="8" type="ORF">SAMN03080614_10622</name>
</gene>
<sequence>MFFFKKDKEEKIFSPIKGSVKPVTETPDQVFSQKIMGDGCCFDLADGLVVSPIDGEVTTIFETKHAIGLTSKKGSEIIIHIGMDTVSLGGEGFTALVKAGDKVKVGDPLIEVDIAKIKDKVPSMVTPLVVTNLGEKKIILEKEGPVERGEHILTIN</sequence>
<evidence type="ECO:0000256" key="3">
    <source>
        <dbReference type="ARBA" id="ARBA00022597"/>
    </source>
</evidence>
<dbReference type="PANTHER" id="PTHR45008">
    <property type="entry name" value="PTS SYSTEM GLUCOSE-SPECIFIC EIIA COMPONENT"/>
    <property type="match status" value="1"/>
</dbReference>
<keyword evidence="5" id="KW-0598">Phosphotransferase system</keyword>
<keyword evidence="3" id="KW-0762">Sugar transport</keyword>
<dbReference type="Gene3D" id="2.70.70.10">
    <property type="entry name" value="Glucose Permease (Domain IIA)"/>
    <property type="match status" value="1"/>
</dbReference>
<proteinExistence type="predicted"/>
<dbReference type="RefSeq" id="WP_091351405.1">
    <property type="nucleotide sequence ID" value="NZ_FOIF01000062.1"/>
</dbReference>
<name>A0A1I0C810_9FIRM</name>
<keyword evidence="6" id="KW-0418">Kinase</keyword>
<evidence type="ECO:0000313" key="8">
    <source>
        <dbReference type="EMBL" id="SET15352.1"/>
    </source>
</evidence>
<dbReference type="PANTHER" id="PTHR45008:SF1">
    <property type="entry name" value="PTS SYSTEM GLUCOSE-SPECIFIC EIIA COMPONENT"/>
    <property type="match status" value="1"/>
</dbReference>
<evidence type="ECO:0000259" key="7">
    <source>
        <dbReference type="PROSITE" id="PS51093"/>
    </source>
</evidence>